<dbReference type="Gene3D" id="3.30.160.540">
    <property type="match status" value="1"/>
</dbReference>
<accession>A0ABY3PMF2</accession>
<gene>
    <name evidence="6 10" type="primary">minC</name>
    <name evidence="10" type="ORF">ISF26_00635</name>
</gene>
<evidence type="ECO:0000313" key="10">
    <source>
        <dbReference type="EMBL" id="UFP94795.1"/>
    </source>
</evidence>
<evidence type="ECO:0000256" key="7">
    <source>
        <dbReference type="SAM" id="MobiDB-lite"/>
    </source>
</evidence>
<comment type="similarity">
    <text evidence="1 6">Belongs to the MinC family.</text>
</comment>
<dbReference type="Proteomes" id="UP001054846">
    <property type="component" value="Chromosome"/>
</dbReference>
<evidence type="ECO:0000256" key="6">
    <source>
        <dbReference type="HAMAP-Rule" id="MF_00267"/>
    </source>
</evidence>
<dbReference type="InterPro" id="IPR036145">
    <property type="entry name" value="MinC_C_sf"/>
</dbReference>
<keyword evidence="2 6" id="KW-0132">Cell division</keyword>
<proteinExistence type="inferred from homology"/>
<dbReference type="InterPro" id="IPR055219">
    <property type="entry name" value="MinC_N_1"/>
</dbReference>
<dbReference type="HAMAP" id="MF_00267">
    <property type="entry name" value="MinC"/>
    <property type="match status" value="1"/>
</dbReference>
<dbReference type="Gene3D" id="2.160.20.70">
    <property type="match status" value="1"/>
</dbReference>
<feature type="domain" description="Septum formation inhibitor MinC C-terminal" evidence="8">
    <location>
        <begin position="152"/>
        <end position="249"/>
    </location>
</feature>
<organism evidence="10 11">
    <name type="scientific">Gloeobacter morelensis MG652769</name>
    <dbReference type="NCBI Taxonomy" id="2781736"/>
    <lineage>
        <taxon>Bacteria</taxon>
        <taxon>Bacillati</taxon>
        <taxon>Cyanobacteriota</taxon>
        <taxon>Cyanophyceae</taxon>
        <taxon>Gloeobacterales</taxon>
        <taxon>Gloeobacteraceae</taxon>
        <taxon>Gloeobacter</taxon>
        <taxon>Gloeobacter morelensis</taxon>
    </lineage>
</organism>
<evidence type="ECO:0000259" key="9">
    <source>
        <dbReference type="Pfam" id="PF22642"/>
    </source>
</evidence>
<dbReference type="EMBL" id="CP063845">
    <property type="protein sequence ID" value="UFP94795.1"/>
    <property type="molecule type" value="Genomic_DNA"/>
</dbReference>
<keyword evidence="4 6" id="KW-0131">Cell cycle</keyword>
<reference evidence="10 11" key="1">
    <citation type="journal article" date="2021" name="Genome Biol. Evol.">
        <title>Complete Genome Sequencing of a Novel Gloeobacter Species from a Waterfall Cave in Mexico.</title>
        <authorList>
            <person name="Saw J.H."/>
            <person name="Cardona T."/>
            <person name="Montejano G."/>
        </authorList>
    </citation>
    <scope>NUCLEOTIDE SEQUENCE [LARGE SCALE GENOMIC DNA]</scope>
    <source>
        <strain evidence="10">MG652769</strain>
    </source>
</reference>
<dbReference type="InterPro" id="IPR016098">
    <property type="entry name" value="CAP/MinC_C"/>
</dbReference>
<evidence type="ECO:0000259" key="8">
    <source>
        <dbReference type="Pfam" id="PF03775"/>
    </source>
</evidence>
<dbReference type="RefSeq" id="WP_230841856.1">
    <property type="nucleotide sequence ID" value="NZ_CP063845.1"/>
</dbReference>
<evidence type="ECO:0000313" key="11">
    <source>
        <dbReference type="Proteomes" id="UP001054846"/>
    </source>
</evidence>
<keyword evidence="11" id="KW-1185">Reference proteome</keyword>
<evidence type="ECO:0000256" key="5">
    <source>
        <dbReference type="ARBA" id="ARBA00046874"/>
    </source>
</evidence>
<comment type="function">
    <text evidence="6">Cell division inhibitor that blocks the formation of polar Z ring septums. Rapidly oscillates between the poles of the cell to destabilize FtsZ filaments that have formed before they mature into polar Z rings. Prevents FtsZ polymerization.</text>
</comment>
<feature type="domain" description="Septum site-determining protein MinC N-terminal" evidence="9">
    <location>
        <begin position="34"/>
        <end position="102"/>
    </location>
</feature>
<protein>
    <recommendedName>
        <fullName evidence="6">Probable septum site-determining protein MinC</fullName>
    </recommendedName>
</protein>
<dbReference type="NCBIfam" id="TIGR01222">
    <property type="entry name" value="minC"/>
    <property type="match status" value="1"/>
</dbReference>
<keyword evidence="3 6" id="KW-0717">Septation</keyword>
<evidence type="ECO:0000256" key="3">
    <source>
        <dbReference type="ARBA" id="ARBA00023210"/>
    </source>
</evidence>
<evidence type="ECO:0000256" key="1">
    <source>
        <dbReference type="ARBA" id="ARBA00006291"/>
    </source>
</evidence>
<dbReference type="InterPro" id="IPR005526">
    <property type="entry name" value="Septum_form_inhib_MinC_C"/>
</dbReference>
<feature type="compositionally biased region" description="Basic and acidic residues" evidence="7">
    <location>
        <begin position="127"/>
        <end position="138"/>
    </location>
</feature>
<dbReference type="PANTHER" id="PTHR34108">
    <property type="entry name" value="SEPTUM SITE-DETERMINING PROTEIN MINC"/>
    <property type="match status" value="1"/>
</dbReference>
<dbReference type="SUPFAM" id="SSF63848">
    <property type="entry name" value="Cell-division inhibitor MinC, C-terminal domain"/>
    <property type="match status" value="1"/>
</dbReference>
<name>A0ABY3PMF2_9CYAN</name>
<sequence length="259" mass="28045">MGAISRATLICNLCAQARSRPAMQTLPNSLPTQVTFKGTLEGLRLLIPVVLPWEEVVLQLQHRLNAGERLWQGGAVVILEVGERLLDGPQLQAVTEMLAAQQLHLTRVRTVRRQTAVAAAVAGLSVDQKESPPEESPDKPPALRGQAEPLYLQTTLRSGMSLVHPGTVIVVGDVNPGAEIVADGDILVWGTLRGVAHAGAHGNTRALIFALRLRPIQLRIADRVARASDEPPAAPQPEVAYIQENTIHIAITTEFARRW</sequence>
<dbReference type="PANTHER" id="PTHR34108:SF1">
    <property type="entry name" value="SEPTUM SITE-DETERMINING PROTEIN MINC"/>
    <property type="match status" value="1"/>
</dbReference>
<dbReference type="NCBIfam" id="NF001778">
    <property type="entry name" value="PRK00513.2-4"/>
    <property type="match status" value="1"/>
</dbReference>
<dbReference type="Pfam" id="PF03775">
    <property type="entry name" value="MinC_C"/>
    <property type="match status" value="1"/>
</dbReference>
<comment type="subunit">
    <text evidence="5 6">Interacts with MinD and FtsZ.</text>
</comment>
<feature type="region of interest" description="Disordered" evidence="7">
    <location>
        <begin position="124"/>
        <end position="145"/>
    </location>
</feature>
<evidence type="ECO:0000256" key="2">
    <source>
        <dbReference type="ARBA" id="ARBA00022618"/>
    </source>
</evidence>
<dbReference type="InterPro" id="IPR013033">
    <property type="entry name" value="MinC"/>
</dbReference>
<dbReference type="Pfam" id="PF22642">
    <property type="entry name" value="MinC_N_1"/>
    <property type="match status" value="1"/>
</dbReference>
<evidence type="ECO:0000256" key="4">
    <source>
        <dbReference type="ARBA" id="ARBA00023306"/>
    </source>
</evidence>